<dbReference type="PANTHER" id="PTHR32305">
    <property type="match status" value="1"/>
</dbReference>
<accession>A0A7W4UGP0</accession>
<dbReference type="Pfam" id="PF07591">
    <property type="entry name" value="PT-HINT"/>
    <property type="match status" value="1"/>
</dbReference>
<dbReference type="Pfam" id="PF05593">
    <property type="entry name" value="RHS_repeat"/>
    <property type="match status" value="10"/>
</dbReference>
<evidence type="ECO:0000256" key="2">
    <source>
        <dbReference type="SAM" id="MobiDB-lite"/>
    </source>
</evidence>
<dbReference type="EMBL" id="JACHVX010000004">
    <property type="protein sequence ID" value="MBB2923822.1"/>
    <property type="molecule type" value="Genomic_DNA"/>
</dbReference>
<dbReference type="PANTHER" id="PTHR32305:SF15">
    <property type="entry name" value="PROTEIN RHSA-RELATED"/>
    <property type="match status" value="1"/>
</dbReference>
<evidence type="ECO:0000313" key="5">
    <source>
        <dbReference type="Proteomes" id="UP000518206"/>
    </source>
</evidence>
<dbReference type="InterPro" id="IPR003587">
    <property type="entry name" value="Hint_dom_N"/>
</dbReference>
<feature type="region of interest" description="Disordered" evidence="2">
    <location>
        <begin position="1630"/>
        <end position="1649"/>
    </location>
</feature>
<dbReference type="SMART" id="SM00306">
    <property type="entry name" value="HintN"/>
    <property type="match status" value="1"/>
</dbReference>
<dbReference type="InterPro" id="IPR031325">
    <property type="entry name" value="RHS_repeat"/>
</dbReference>
<dbReference type="InterPro" id="IPR022385">
    <property type="entry name" value="Rhs_assc_core"/>
</dbReference>
<keyword evidence="1" id="KW-0677">Repeat</keyword>
<evidence type="ECO:0000259" key="3">
    <source>
        <dbReference type="SMART" id="SM00306"/>
    </source>
</evidence>
<dbReference type="InterPro" id="IPR045351">
    <property type="entry name" value="DUF6531"/>
</dbReference>
<feature type="region of interest" description="Disordered" evidence="2">
    <location>
        <begin position="45"/>
        <end position="64"/>
    </location>
</feature>
<dbReference type="RefSeq" id="WP_183296670.1">
    <property type="nucleotide sequence ID" value="NZ_JACHVX010000004.1"/>
</dbReference>
<dbReference type="Pfam" id="PF25023">
    <property type="entry name" value="TEN_YD-shell"/>
    <property type="match status" value="2"/>
</dbReference>
<dbReference type="NCBIfam" id="TIGR01643">
    <property type="entry name" value="YD_repeat_2x"/>
    <property type="match status" value="16"/>
</dbReference>
<dbReference type="PROSITE" id="PS50818">
    <property type="entry name" value="INTEIN_C_TER"/>
    <property type="match status" value="1"/>
</dbReference>
<dbReference type="InterPro" id="IPR036844">
    <property type="entry name" value="Hint_dom_sf"/>
</dbReference>
<proteinExistence type="predicted"/>
<feature type="domain" description="Hint" evidence="3">
    <location>
        <begin position="1811"/>
        <end position="1921"/>
    </location>
</feature>
<dbReference type="InterPro" id="IPR050708">
    <property type="entry name" value="T6SS_VgrG/RHS"/>
</dbReference>
<sequence>MDVRAGRRGVGVVVGRALVVAVAATSISLVPVGAGVAVAETPVATEGAPPVERPLPATAVRTGDGLDAPVEPPAVDAAAVPGDEAASPRVAWWSGTPAAPGLLVPAADAVAPADVPEPAVPPAPGAAVAEGAATDVLLRSGYLLGDTSLVTYFDADVADGDPTSWARWFATVTDAETGATQVSGYLDRDDLARCGSPREFCRSFGAADGWVLDATRTYTVTITVLDEAGERADSAPSAAARPRTTVVPPSLSAEQAAGCACPNVLGRTVDGQELRGALVNTGTGAFNRTEADLTMSGFGIPFQAVRFYSSANPGVGMFGAGWTWTYDARVEAGDGAGAVRVRAEDGAEAVYTRAADGSYERPAGVRAMLTDRPGGGWVLTPPDQRRLEFDAEGVLLSVKDARGHGVTLAYDSAGLLSTVTDAAGRVVRVENRRDVEAISRITLPDGRSVQFDYESGRLAKVQDARGLTWSYRYSGGRLTEVTNARGTRDVANVYDADGRVTQQTDASGAASTFAWDAGEQVATTTDPDGVVSVDGYRDNVLLYSRNGNGETVTYRYDARLNEGLVVDPDGNQAAASHDPNGNPVERVAPAPFEYVERNAFDAGNNLTAHTDGRGHTWSYAYNAEQELTGQKDPEQTDGYSYVYDARGLLARRTDPRGKVTRYEYDAAGNRTAKVAATGRRTEFTYDGTGRMVSVVDPRGTVAGASKDAYRTRVVYDHQDRVLERFDPGKNTQVRTTYDELGNVVVVTDQLANSFRYTYDDSGRLVTLKDPVGNVTEHTYTKAGRTASVTDGEGNRTSWTYDGQGRVRTETLPLGNQARRDGESDADARARRTAYTTTFHYDFRGNLIRAERPDSQGRLVQVDTRFDELGRPVQQIDELGATTGIGYDPSGHVTNISDETGEDLGFTYDKAGRRTGGSGVESPARIEYDQAGNPTRQVTASGGVITWEYDDDGRPVAITEPRGHVAGADPAAFTTRYTYDPSGNPVEVRDPLGHVTRAAYDAVGRLASMTDPTGSVVRYGYDAADRLTSVLGPDASGEQQSLRYLYDANGQVIKRRDPLGHEAALEYDRAGRTTATTDPLGRRREYVYDANSNLTRLLTARVVEGDPRVDPNREARTVFLAYDTLDRLTSKTLGAAGQVFTYGYDAKSRLVSMADASGVREHTFDATGLLTAATRTGVDGAVETFTYGYDDQDNLTSRTYPDGTTVDATYDVADRLTSLTASRAGTSAAYGFGYDVADQLTSITFPESTGLTEDREYDAAGRMTRTATTRAGGEVVSSHELDLDAAGNPTRITAARTTTPGGTQVTEATSYSYDKAHRLTSACYGAQSCAPGAAAAERFDYSYDLVGNRRSQKVTTATGSASTAYTYDAGDQLTREVTSVTGQVTGLADVRPGTREYAYDAEGNQTRAGDERYTYNLDRSLASATVGGRSTQYAYDGAGMRLGSVTRAEGQSSGAGTATDWSWDIAAGMPMLATETLSELGEDGAATSSSATSFLYAPDGSPLALFDGAATGEAAGSGGFSSYVRDWLGGVSGMVSESGAPQWAYDYDPFGGSRGTDLVGGGTQLDAGAPSNPLQYAGGYRDVTQSDRYQLRARNYDTSTGRFDTVDPVVGSGQNAAVSSYAYAANRPTYTTDPTGMAPEKGTGTDAGTSATDPFAGQRAAAKKAVAEAEALVSQIGDEIIGLVLDLIGYTDAKKCVTEGDVGACISTALNAVPWGKLFKAAKVAIKAVGVGKRLVEGYSKLKAARRALDDIPAATKVTPDAAAVSKANTAAKQAQDAAASTKTVATKTTKEVASAKKANAKAKKGDACERPSSFPPGTRVLLADGTTRAIEDLEPGDTVAATSPEGSTGGRQVVASVTSAGAKRMIDLELAGVGGDGPATTADDAVAEKVTATEAHEFLRVDGTWVEAAQIVVGDRVVASDGTTVTVTAVHDRSTFARVHNLTVDTDHTYYVQAGDTSVLVHNCGTQPSGGRACACSNPSQGPGNAYSVAYETRLSRGSYPGKTRGDHFRESNENLLAAMNGDADFDAMMERIIPGIRNQIQGPRGGVSSESPSALGWTWHHHADPGRMQLVPMGQHSAGGRFRDLFHPGRRGGFKIWG</sequence>
<dbReference type="Gene3D" id="2.170.16.10">
    <property type="entry name" value="Hedgehog/Intein (Hint) domain"/>
    <property type="match status" value="1"/>
</dbReference>
<dbReference type="InterPro" id="IPR030934">
    <property type="entry name" value="Intein_C"/>
</dbReference>
<dbReference type="SUPFAM" id="SSF69304">
    <property type="entry name" value="Tricorn protease N-terminal domain"/>
    <property type="match status" value="1"/>
</dbReference>
<dbReference type="SUPFAM" id="SSF51294">
    <property type="entry name" value="Hedgehog/intein (Hint) domain"/>
    <property type="match status" value="1"/>
</dbReference>
<dbReference type="CDD" id="cd00081">
    <property type="entry name" value="Hint"/>
    <property type="match status" value="1"/>
</dbReference>
<dbReference type="Pfam" id="PF14414">
    <property type="entry name" value="WHH"/>
    <property type="match status" value="1"/>
</dbReference>
<dbReference type="Pfam" id="PF20148">
    <property type="entry name" value="DUF6531"/>
    <property type="match status" value="1"/>
</dbReference>
<dbReference type="Proteomes" id="UP000518206">
    <property type="component" value="Unassembled WGS sequence"/>
</dbReference>
<evidence type="ECO:0000256" key="1">
    <source>
        <dbReference type="ARBA" id="ARBA00022737"/>
    </source>
</evidence>
<organism evidence="4 5">
    <name type="scientific">Cellulomonas cellasea</name>
    <dbReference type="NCBI Taxonomy" id="43670"/>
    <lineage>
        <taxon>Bacteria</taxon>
        <taxon>Bacillati</taxon>
        <taxon>Actinomycetota</taxon>
        <taxon>Actinomycetes</taxon>
        <taxon>Micrococcales</taxon>
        <taxon>Cellulomonadaceae</taxon>
        <taxon>Cellulomonas</taxon>
    </lineage>
</organism>
<comment type="caution">
    <text evidence="4">The sequence shown here is derived from an EMBL/GenBank/DDBJ whole genome shotgun (WGS) entry which is preliminary data.</text>
</comment>
<dbReference type="NCBIfam" id="TIGR03696">
    <property type="entry name" value="Rhs_assc_core"/>
    <property type="match status" value="1"/>
</dbReference>
<evidence type="ECO:0000313" key="4">
    <source>
        <dbReference type="EMBL" id="MBB2923822.1"/>
    </source>
</evidence>
<dbReference type="Gene3D" id="2.180.10.10">
    <property type="entry name" value="RHS repeat-associated core"/>
    <property type="match status" value="4"/>
</dbReference>
<dbReference type="InterPro" id="IPR032869">
    <property type="entry name" value="WHH_dom_containing"/>
</dbReference>
<name>A0A7W4UGP0_9CELL</name>
<reference evidence="4 5" key="1">
    <citation type="submission" date="2020-08" db="EMBL/GenBank/DDBJ databases">
        <title>The Agave Microbiome: Exploring the role of microbial communities in plant adaptations to desert environments.</title>
        <authorList>
            <person name="Partida-Martinez L.P."/>
        </authorList>
    </citation>
    <scope>NUCLEOTIDE SEQUENCE [LARGE SCALE GENOMIC DNA]</scope>
    <source>
        <strain evidence="4 5">RAS26</strain>
    </source>
</reference>
<gene>
    <name evidence="4" type="ORF">FHR80_002750</name>
</gene>
<reference evidence="4 5" key="2">
    <citation type="submission" date="2020-08" db="EMBL/GenBank/DDBJ databases">
        <authorList>
            <person name="Partida-Martinez L."/>
            <person name="Huntemann M."/>
            <person name="Clum A."/>
            <person name="Wang J."/>
            <person name="Palaniappan K."/>
            <person name="Ritter S."/>
            <person name="Chen I.-M."/>
            <person name="Stamatis D."/>
            <person name="Reddy T."/>
            <person name="O'Malley R."/>
            <person name="Daum C."/>
            <person name="Shapiro N."/>
            <person name="Ivanova N."/>
            <person name="Kyrpides N."/>
            <person name="Woyke T."/>
        </authorList>
    </citation>
    <scope>NUCLEOTIDE SEQUENCE [LARGE SCALE GENOMIC DNA]</scope>
    <source>
        <strain evidence="4 5">RAS26</strain>
    </source>
</reference>
<dbReference type="InterPro" id="IPR006530">
    <property type="entry name" value="YD"/>
</dbReference>
<dbReference type="NCBIfam" id="TIGR01443">
    <property type="entry name" value="intein_Cterm"/>
    <property type="match status" value="1"/>
</dbReference>
<dbReference type="InterPro" id="IPR056823">
    <property type="entry name" value="TEN-like_YD-shell"/>
</dbReference>
<protein>
    <submittedName>
        <fullName evidence="4">RHS repeat-associated protein</fullName>
    </submittedName>
</protein>